<accession>A0AAQ3KZA7</accession>
<proteinExistence type="predicted"/>
<dbReference type="SUPFAM" id="SSF51971">
    <property type="entry name" value="Nucleotide-binding domain"/>
    <property type="match status" value="1"/>
</dbReference>
<evidence type="ECO:0000256" key="5">
    <source>
        <dbReference type="ARBA" id="ARBA00023002"/>
    </source>
</evidence>
<evidence type="ECO:0000256" key="2">
    <source>
        <dbReference type="ARBA" id="ARBA00022630"/>
    </source>
</evidence>
<keyword evidence="5" id="KW-0560">Oxidoreductase</keyword>
<keyword evidence="7" id="KW-1185">Reference proteome</keyword>
<evidence type="ECO:0000256" key="4">
    <source>
        <dbReference type="ARBA" id="ARBA00022857"/>
    </source>
</evidence>
<keyword evidence="2" id="KW-0285">Flavoprotein</keyword>
<dbReference type="AlphaFoldDB" id="A0AAQ3KZA7"/>
<organism evidence="6 7">
    <name type="scientific">Canna indica</name>
    <name type="common">Indian-shot</name>
    <dbReference type="NCBI Taxonomy" id="4628"/>
    <lineage>
        <taxon>Eukaryota</taxon>
        <taxon>Viridiplantae</taxon>
        <taxon>Streptophyta</taxon>
        <taxon>Embryophyta</taxon>
        <taxon>Tracheophyta</taxon>
        <taxon>Spermatophyta</taxon>
        <taxon>Magnoliopsida</taxon>
        <taxon>Liliopsida</taxon>
        <taxon>Zingiberales</taxon>
        <taxon>Cannaceae</taxon>
        <taxon>Canna</taxon>
    </lineage>
</organism>
<evidence type="ECO:0000256" key="3">
    <source>
        <dbReference type="ARBA" id="ARBA00022827"/>
    </source>
</evidence>
<keyword evidence="4" id="KW-0521">NADP</keyword>
<dbReference type="GO" id="GO:0016491">
    <property type="term" value="F:oxidoreductase activity"/>
    <property type="evidence" value="ECO:0007669"/>
    <property type="project" value="UniProtKB-KW"/>
</dbReference>
<name>A0AAQ3KZA7_9LILI</name>
<dbReference type="InterPro" id="IPR036188">
    <property type="entry name" value="FAD/NAD-bd_sf"/>
</dbReference>
<evidence type="ECO:0000313" key="6">
    <source>
        <dbReference type="EMBL" id="WOL17420.1"/>
    </source>
</evidence>
<reference evidence="6 7" key="1">
    <citation type="submission" date="2023-10" db="EMBL/GenBank/DDBJ databases">
        <title>Chromosome-scale genome assembly provides insights into flower coloration mechanisms of Canna indica.</title>
        <authorList>
            <person name="Li C."/>
        </authorList>
    </citation>
    <scope>NUCLEOTIDE SEQUENCE [LARGE SCALE GENOMIC DNA]</scope>
    <source>
        <tissue evidence="6">Flower</tissue>
    </source>
</reference>
<dbReference type="InterPro" id="IPR055275">
    <property type="entry name" value="Ferredox_Rdtase"/>
</dbReference>
<evidence type="ECO:0000256" key="1">
    <source>
        <dbReference type="ARBA" id="ARBA00001974"/>
    </source>
</evidence>
<sequence length="117" mass="13230">MGASRFPKNQWPMILQKGKKMQMHLTLAISFSYPSAYSLNKNADVQVVVAYGAESDRSLGVPGEDLAGIYSVREFVWWYNGQPDCRKMAPDPKSTDTAVVLGQVYNWSFTRKIMYPT</sequence>
<comment type="cofactor">
    <cofactor evidence="1">
        <name>FAD</name>
        <dbReference type="ChEBI" id="CHEBI:57692"/>
    </cofactor>
</comment>
<dbReference type="PANTHER" id="PTHR48467:SF1">
    <property type="entry name" value="GLUTAMATE SYNTHASE 1 [NADH], CHLOROPLASTIC-LIKE"/>
    <property type="match status" value="1"/>
</dbReference>
<dbReference type="Proteomes" id="UP001327560">
    <property type="component" value="Chromosome 8"/>
</dbReference>
<keyword evidence="3" id="KW-0274">FAD</keyword>
<dbReference type="EMBL" id="CP136897">
    <property type="protein sequence ID" value="WOL17420.1"/>
    <property type="molecule type" value="Genomic_DNA"/>
</dbReference>
<evidence type="ECO:0000313" key="7">
    <source>
        <dbReference type="Proteomes" id="UP001327560"/>
    </source>
</evidence>
<gene>
    <name evidence="6" type="ORF">Cni_G26212</name>
</gene>
<protein>
    <submittedName>
        <fullName evidence="6">Uncharacterized protein</fullName>
    </submittedName>
</protein>
<dbReference type="PANTHER" id="PTHR48467">
    <property type="entry name" value="GLUTAMATE SYNTHASE 1 [NADH], CHLOROPLASTIC-LIKE"/>
    <property type="match status" value="1"/>
</dbReference>
<dbReference type="Gene3D" id="3.50.50.60">
    <property type="entry name" value="FAD/NAD(P)-binding domain"/>
    <property type="match status" value="1"/>
</dbReference>